<sequence>MTQSTIEQNGYTVKEEFWNALTHGIGALLTIPGTLLLVHKALTSGSTTELVSYIIFGFSMFCLYLASTLYHAIPTHKVLLKKLDHSSIFLLIAGTYTPVALVAVGGQLGWTIFTIEWVLAIIGIVLKQFFVHRFKKASLLVYIGMGWLIIFAYKPLVAYISFDGFMVLLLGGICYTAGTFFYKNKNIPYNHAIWHLFVMAGSATMFVAVYLFI</sequence>
<organism evidence="8 9">
    <name type="scientific">Lysinibacillus contaminans</name>
    <dbReference type="NCBI Taxonomy" id="1293441"/>
    <lineage>
        <taxon>Bacteria</taxon>
        <taxon>Bacillati</taxon>
        <taxon>Bacillota</taxon>
        <taxon>Bacilli</taxon>
        <taxon>Bacillales</taxon>
        <taxon>Bacillaceae</taxon>
        <taxon>Lysinibacillus</taxon>
    </lineage>
</organism>
<feature type="transmembrane region" description="Helical" evidence="7">
    <location>
        <begin position="110"/>
        <end position="130"/>
    </location>
</feature>
<reference evidence="9" key="1">
    <citation type="submission" date="2015-07" db="EMBL/GenBank/DDBJ databases">
        <title>Fjat-14205 dsm 2895.</title>
        <authorList>
            <person name="Liu B."/>
            <person name="Wang J."/>
            <person name="Zhu Y."/>
            <person name="Liu G."/>
            <person name="Chen Q."/>
            <person name="Chen Z."/>
            <person name="Lan J."/>
            <person name="Che J."/>
            <person name="Ge C."/>
            <person name="Shi H."/>
            <person name="Pan Z."/>
            <person name="Liu X."/>
        </authorList>
    </citation>
    <scope>NUCLEOTIDE SEQUENCE [LARGE SCALE GENOMIC DNA]</scope>
    <source>
        <strain evidence="9">DSM 25560</strain>
    </source>
</reference>
<feature type="transmembrane region" description="Helical" evidence="7">
    <location>
        <begin position="50"/>
        <end position="73"/>
    </location>
</feature>
<comment type="caution">
    <text evidence="8">The sequence shown here is derived from an EMBL/GenBank/DDBJ whole genome shotgun (WGS) entry which is preliminary data.</text>
</comment>
<dbReference type="InterPro" id="IPR005744">
    <property type="entry name" value="Hy-lIII"/>
</dbReference>
<evidence type="ECO:0000256" key="4">
    <source>
        <dbReference type="ARBA" id="ARBA00022692"/>
    </source>
</evidence>
<comment type="subcellular location">
    <subcellularLocation>
        <location evidence="1">Cell membrane</location>
        <topology evidence="1">Multi-pass membrane protein</topology>
    </subcellularLocation>
</comment>
<feature type="transmembrane region" description="Helical" evidence="7">
    <location>
        <begin position="85"/>
        <end position="104"/>
    </location>
</feature>
<feature type="transmembrane region" description="Helical" evidence="7">
    <location>
        <begin position="20"/>
        <end position="38"/>
    </location>
</feature>
<feature type="transmembrane region" description="Helical" evidence="7">
    <location>
        <begin position="193"/>
        <end position="212"/>
    </location>
</feature>
<evidence type="ECO:0000256" key="3">
    <source>
        <dbReference type="ARBA" id="ARBA00022475"/>
    </source>
</evidence>
<name>A0ABR5JYL9_9BACI</name>
<keyword evidence="4 7" id="KW-0812">Transmembrane</keyword>
<accession>A0ABR5JYL9</accession>
<evidence type="ECO:0000313" key="9">
    <source>
        <dbReference type="Proteomes" id="UP000050668"/>
    </source>
</evidence>
<dbReference type="Pfam" id="PF03006">
    <property type="entry name" value="HlyIII"/>
    <property type="match status" value="1"/>
</dbReference>
<protein>
    <submittedName>
        <fullName evidence="8">Hemolysin D</fullName>
    </submittedName>
</protein>
<feature type="transmembrane region" description="Helical" evidence="7">
    <location>
        <begin position="137"/>
        <end position="153"/>
    </location>
</feature>
<dbReference type="PANTHER" id="PTHR20855">
    <property type="entry name" value="ADIPOR/PROGESTIN RECEPTOR-RELATED"/>
    <property type="match status" value="1"/>
</dbReference>
<keyword evidence="3" id="KW-1003">Cell membrane</keyword>
<keyword evidence="9" id="KW-1185">Reference proteome</keyword>
<feature type="transmembrane region" description="Helical" evidence="7">
    <location>
        <begin position="159"/>
        <end position="181"/>
    </location>
</feature>
<evidence type="ECO:0000256" key="7">
    <source>
        <dbReference type="SAM" id="Phobius"/>
    </source>
</evidence>
<evidence type="ECO:0000256" key="5">
    <source>
        <dbReference type="ARBA" id="ARBA00022989"/>
    </source>
</evidence>
<dbReference type="NCBIfam" id="TIGR01065">
    <property type="entry name" value="hlyIII"/>
    <property type="match status" value="1"/>
</dbReference>
<dbReference type="EMBL" id="LGRV01000003">
    <property type="protein sequence ID" value="KOS67743.1"/>
    <property type="molecule type" value="Genomic_DNA"/>
</dbReference>
<proteinExistence type="inferred from homology"/>
<comment type="similarity">
    <text evidence="2">Belongs to the UPF0073 (Hly-III) family.</text>
</comment>
<dbReference type="InterPro" id="IPR004254">
    <property type="entry name" value="AdipoR/HlyIII-related"/>
</dbReference>
<gene>
    <name evidence="8" type="ORF">AEA09_03650</name>
</gene>
<dbReference type="Proteomes" id="UP000050668">
    <property type="component" value="Unassembled WGS sequence"/>
</dbReference>
<evidence type="ECO:0000313" key="8">
    <source>
        <dbReference type="EMBL" id="KOS67743.1"/>
    </source>
</evidence>
<evidence type="ECO:0000256" key="2">
    <source>
        <dbReference type="ARBA" id="ARBA00008488"/>
    </source>
</evidence>
<keyword evidence="6 7" id="KW-0472">Membrane</keyword>
<evidence type="ECO:0000256" key="6">
    <source>
        <dbReference type="ARBA" id="ARBA00023136"/>
    </source>
</evidence>
<keyword evidence="5 7" id="KW-1133">Transmembrane helix</keyword>
<dbReference type="PANTHER" id="PTHR20855:SF3">
    <property type="entry name" value="LD03007P"/>
    <property type="match status" value="1"/>
</dbReference>
<dbReference type="RefSeq" id="WP_053582553.1">
    <property type="nucleotide sequence ID" value="NZ_LGRV01000003.1"/>
</dbReference>
<evidence type="ECO:0000256" key="1">
    <source>
        <dbReference type="ARBA" id="ARBA00004651"/>
    </source>
</evidence>